<name>A0ACB9A9G8_ARCLA</name>
<reference evidence="2" key="1">
    <citation type="journal article" date="2022" name="Mol. Ecol. Resour.">
        <title>The genomes of chicory, endive, great burdock and yacon provide insights into Asteraceae palaeo-polyploidization history and plant inulin production.</title>
        <authorList>
            <person name="Fan W."/>
            <person name="Wang S."/>
            <person name="Wang H."/>
            <person name="Wang A."/>
            <person name="Jiang F."/>
            <person name="Liu H."/>
            <person name="Zhao H."/>
            <person name="Xu D."/>
            <person name="Zhang Y."/>
        </authorList>
    </citation>
    <scope>NUCLEOTIDE SEQUENCE [LARGE SCALE GENOMIC DNA]</scope>
    <source>
        <strain evidence="2">cv. Niubang</strain>
    </source>
</reference>
<keyword evidence="2" id="KW-1185">Reference proteome</keyword>
<dbReference type="Proteomes" id="UP001055879">
    <property type="component" value="Linkage Group LG08"/>
</dbReference>
<gene>
    <name evidence="1" type="ORF">L6452_24197</name>
</gene>
<dbReference type="EMBL" id="CM042054">
    <property type="protein sequence ID" value="KAI3706448.1"/>
    <property type="molecule type" value="Genomic_DNA"/>
</dbReference>
<sequence length="1055" mass="119272">MIGNKSLLLNFVKEKGPTVTFGDNSRGSTKGYGTLSNGSITFNKVAYVEGLMHNLLSISQLCDLGFYIIFREIDCLITDKQFHTVLSGFRKDNVYVINMNDKSTKNESICFISEDSEKKNWLWHKRLSHLNFKTIHALSNKELVVGLPKISFSKEKLCAACEKGKLTKSSFKSKQCFSISTPLQTLHMDLCGPVSTPSLGGKRYILVIIDEYTRYTWVLFLRYKSDTPEEIINFIKKSEVLNGQLVRSIRSDNGTEFRNATLEAFLCDKGISQNFAAVRSPQQNGVVERKNRTLCETARSMLSESNLPTYFWAEAVNTACFTQNRSIIVKRHKKTSYEVFYGRKPNIGFLHVFGCLCFILNDREHLGKFDPKADEGIFVGYSLSSKAYRVYNLRRKCIDESIHVKFDDHKTSSLSCDDTELHEWIISCVGDEYPSTLNSGPLYVPFSVSSSSLHHGSTAPSSATEPIATTKPTSPTKPTLHSSPIQHMQPISTDPSPSNTFPAPLPPALKWTKDHPINQIIGDQQAGVQTRRGIGNICLYVNFLSVFEPKKIEEALADSCWVTAMQEELSQFERNKVWRLVPRPFGKTIIGTKWVFRNKMDEVSTVIRNKARIVAQGYRQEEGIDYDETFAPVARLEAIRIFLAHAAHKNFRVFQMDVKSAFLNGELAEEVYVKQPPGFEDSAQPYHVFKLDKALYGLKQAPRAWYDTLSDFLLSNRYTRGKIDNTLFLKKTKGNIILVQIYVDDIIFGATNENLCQEFASLMKSKYEMSMMGELTFFLGLQIKQTSEGIFICQNKYIRDLLKKFDFENCSSMKTPMAPPLKIHADSTGKSVDITNYRGMIGSLLYLTSSRPDIMYATCLCARYQANPKESHLVAVKRIFRYLKGTMNLGLWYPKDSGFDLIGYSDSDFAGYKVDRKSTTGSCQLLGGNLVSWSSKKQNSVSTSTAEAEYIAAGSCCAQILWMKNQLQDYDKVYSHVPILCDNSSAIAIANNPVLHSRSKHIDIRYHFIRDHISKGDIELHFIPTDLQLAELFTKPLDEARFNFLVGSLGMLNLS</sequence>
<protein>
    <submittedName>
        <fullName evidence="1">Uncharacterized protein</fullName>
    </submittedName>
</protein>
<evidence type="ECO:0000313" key="1">
    <source>
        <dbReference type="EMBL" id="KAI3706448.1"/>
    </source>
</evidence>
<comment type="caution">
    <text evidence="1">The sequence shown here is derived from an EMBL/GenBank/DDBJ whole genome shotgun (WGS) entry which is preliminary data.</text>
</comment>
<organism evidence="1 2">
    <name type="scientific">Arctium lappa</name>
    <name type="common">Greater burdock</name>
    <name type="synonym">Lappa major</name>
    <dbReference type="NCBI Taxonomy" id="4217"/>
    <lineage>
        <taxon>Eukaryota</taxon>
        <taxon>Viridiplantae</taxon>
        <taxon>Streptophyta</taxon>
        <taxon>Embryophyta</taxon>
        <taxon>Tracheophyta</taxon>
        <taxon>Spermatophyta</taxon>
        <taxon>Magnoliopsida</taxon>
        <taxon>eudicotyledons</taxon>
        <taxon>Gunneridae</taxon>
        <taxon>Pentapetalae</taxon>
        <taxon>asterids</taxon>
        <taxon>campanulids</taxon>
        <taxon>Asterales</taxon>
        <taxon>Asteraceae</taxon>
        <taxon>Carduoideae</taxon>
        <taxon>Cardueae</taxon>
        <taxon>Arctiinae</taxon>
        <taxon>Arctium</taxon>
    </lineage>
</organism>
<reference evidence="1 2" key="2">
    <citation type="journal article" date="2022" name="Mol. Ecol. Resour.">
        <title>The genomes of chicory, endive, great burdock and yacon provide insights into Asteraceae paleo-polyploidization history and plant inulin production.</title>
        <authorList>
            <person name="Fan W."/>
            <person name="Wang S."/>
            <person name="Wang H."/>
            <person name="Wang A."/>
            <person name="Jiang F."/>
            <person name="Liu H."/>
            <person name="Zhao H."/>
            <person name="Xu D."/>
            <person name="Zhang Y."/>
        </authorList>
    </citation>
    <scope>NUCLEOTIDE SEQUENCE [LARGE SCALE GENOMIC DNA]</scope>
    <source>
        <strain evidence="2">cv. Niubang</strain>
    </source>
</reference>
<accession>A0ACB9A9G8</accession>
<evidence type="ECO:0000313" key="2">
    <source>
        <dbReference type="Proteomes" id="UP001055879"/>
    </source>
</evidence>
<proteinExistence type="predicted"/>